<sequence length="93" mass="10431">MLKYIVALAFGLVLMLPASAGRDRSGTTNLTLVEYSSAVLPPANYRGQWWTSPDNCQYSRAGRPGETVWYLIVNTAHSKCEARLIQRAYSDYQ</sequence>
<reference evidence="2" key="1">
    <citation type="submission" date="2021-07" db="EMBL/GenBank/DDBJ databases">
        <title>Roseobacter insulae sp. nov., isolated from a tidal flat.</title>
        <authorList>
            <person name="Park S."/>
            <person name="Yoon J.-H."/>
        </authorList>
    </citation>
    <scope>NUCLEOTIDE SEQUENCE</scope>
    <source>
        <strain evidence="2">YSTF-M11</strain>
    </source>
</reference>
<accession>A0A9X1K0F5</accession>
<evidence type="ECO:0000256" key="1">
    <source>
        <dbReference type="SAM" id="SignalP"/>
    </source>
</evidence>
<protein>
    <submittedName>
        <fullName evidence="2">Uncharacterized protein</fullName>
    </submittedName>
</protein>
<feature type="chain" id="PRO_5040726048" evidence="1">
    <location>
        <begin position="21"/>
        <end position="93"/>
    </location>
</feature>
<evidence type="ECO:0000313" key="3">
    <source>
        <dbReference type="Proteomes" id="UP001138661"/>
    </source>
</evidence>
<comment type="caution">
    <text evidence="2">The sequence shown here is derived from an EMBL/GenBank/DDBJ whole genome shotgun (WGS) entry which is preliminary data.</text>
</comment>
<keyword evidence="3" id="KW-1185">Reference proteome</keyword>
<organism evidence="2 3">
    <name type="scientific">Roseobacter insulae</name>
    <dbReference type="NCBI Taxonomy" id="2859783"/>
    <lineage>
        <taxon>Bacteria</taxon>
        <taxon>Pseudomonadati</taxon>
        <taxon>Pseudomonadota</taxon>
        <taxon>Alphaproteobacteria</taxon>
        <taxon>Rhodobacterales</taxon>
        <taxon>Roseobacteraceae</taxon>
        <taxon>Roseobacter</taxon>
    </lineage>
</organism>
<dbReference type="RefSeq" id="WP_219507182.1">
    <property type="nucleotide sequence ID" value="NZ_JAHXDN010000008.1"/>
</dbReference>
<dbReference type="AlphaFoldDB" id="A0A9X1K0F5"/>
<dbReference type="Proteomes" id="UP001138661">
    <property type="component" value="Unassembled WGS sequence"/>
</dbReference>
<gene>
    <name evidence="2" type="ORF">KX928_22260</name>
</gene>
<keyword evidence="1" id="KW-0732">Signal</keyword>
<proteinExistence type="predicted"/>
<name>A0A9X1K0F5_9RHOB</name>
<evidence type="ECO:0000313" key="2">
    <source>
        <dbReference type="EMBL" id="MBW4710521.1"/>
    </source>
</evidence>
<dbReference type="EMBL" id="JAHXDN010000008">
    <property type="protein sequence ID" value="MBW4710521.1"/>
    <property type="molecule type" value="Genomic_DNA"/>
</dbReference>
<feature type="signal peptide" evidence="1">
    <location>
        <begin position="1"/>
        <end position="20"/>
    </location>
</feature>